<sequence>MAASQPFVTIRDYQGHLSAFNPPGAGQEPRVSTAAYIRVRRDGRTPTTPAESGIVGDTQQLQEQRATAAAATTSTTYL</sequence>
<dbReference type="EnsemblFungi" id="MAPG_05576T0">
    <property type="protein sequence ID" value="MAPG_05576T0"/>
    <property type="gene ID" value="MAPG_05576"/>
</dbReference>
<reference evidence="4" key="1">
    <citation type="submission" date="2010-05" db="EMBL/GenBank/DDBJ databases">
        <title>The genome sequence of Magnaporthe poae strain ATCC 64411.</title>
        <authorList>
            <person name="Ma L.-J."/>
            <person name="Dead R."/>
            <person name="Young S."/>
            <person name="Zeng Q."/>
            <person name="Koehrsen M."/>
            <person name="Alvarado L."/>
            <person name="Berlin A."/>
            <person name="Chapman S.B."/>
            <person name="Chen Z."/>
            <person name="Freedman E."/>
            <person name="Gellesch M."/>
            <person name="Goldberg J."/>
            <person name="Griggs A."/>
            <person name="Gujja S."/>
            <person name="Heilman E.R."/>
            <person name="Heiman D."/>
            <person name="Hepburn T."/>
            <person name="Howarth C."/>
            <person name="Jen D."/>
            <person name="Larson L."/>
            <person name="Mehta T."/>
            <person name="Neiman D."/>
            <person name="Pearson M."/>
            <person name="Roberts A."/>
            <person name="Saif S."/>
            <person name="Shea T."/>
            <person name="Shenoy N."/>
            <person name="Sisk P."/>
            <person name="Stolte C."/>
            <person name="Sykes S."/>
            <person name="Walk T."/>
            <person name="White J."/>
            <person name="Yandava C."/>
            <person name="Haas B."/>
            <person name="Nusbaum C."/>
            <person name="Birren B."/>
        </authorList>
    </citation>
    <scope>NUCLEOTIDE SEQUENCE [LARGE SCALE GENOMIC DNA]</scope>
    <source>
        <strain evidence="4">ATCC 64411 / 73-15</strain>
    </source>
</reference>
<reference evidence="3" key="4">
    <citation type="journal article" date="2015" name="G3 (Bethesda)">
        <title>Genome sequences of three phytopathogenic species of the Magnaporthaceae family of fungi.</title>
        <authorList>
            <person name="Okagaki L.H."/>
            <person name="Nunes C.C."/>
            <person name="Sailsbery J."/>
            <person name="Clay B."/>
            <person name="Brown D."/>
            <person name="John T."/>
            <person name="Oh Y."/>
            <person name="Young N."/>
            <person name="Fitzgerald M."/>
            <person name="Haas B.J."/>
            <person name="Zeng Q."/>
            <person name="Young S."/>
            <person name="Adiconis X."/>
            <person name="Fan L."/>
            <person name="Levin J.Z."/>
            <person name="Mitchell T.K."/>
            <person name="Okubara P.A."/>
            <person name="Farman M.L."/>
            <person name="Kohn L.M."/>
            <person name="Birren B."/>
            <person name="Ma L.-J."/>
            <person name="Dean R.A."/>
        </authorList>
    </citation>
    <scope>NUCLEOTIDE SEQUENCE</scope>
    <source>
        <strain evidence="3">ATCC 64411 / 73-15</strain>
    </source>
</reference>
<reference evidence="2" key="3">
    <citation type="submission" date="2011-03" db="EMBL/GenBank/DDBJ databases">
        <title>Annotation of Magnaporthe poae ATCC 64411.</title>
        <authorList>
            <person name="Ma L.-J."/>
            <person name="Dead R."/>
            <person name="Young S.K."/>
            <person name="Zeng Q."/>
            <person name="Gargeya S."/>
            <person name="Fitzgerald M."/>
            <person name="Haas B."/>
            <person name="Abouelleil A."/>
            <person name="Alvarado L."/>
            <person name="Arachchi H.M."/>
            <person name="Berlin A."/>
            <person name="Brown A."/>
            <person name="Chapman S.B."/>
            <person name="Chen Z."/>
            <person name="Dunbar C."/>
            <person name="Freedman E."/>
            <person name="Gearin G."/>
            <person name="Gellesch M."/>
            <person name="Goldberg J."/>
            <person name="Griggs A."/>
            <person name="Gujja S."/>
            <person name="Heiman D."/>
            <person name="Howarth C."/>
            <person name="Larson L."/>
            <person name="Lui A."/>
            <person name="MacDonald P.J.P."/>
            <person name="Mehta T."/>
            <person name="Montmayeur A."/>
            <person name="Murphy C."/>
            <person name="Neiman D."/>
            <person name="Pearson M."/>
            <person name="Priest M."/>
            <person name="Roberts A."/>
            <person name="Saif S."/>
            <person name="Shea T."/>
            <person name="Shenoy N."/>
            <person name="Sisk P."/>
            <person name="Stolte C."/>
            <person name="Sykes S."/>
            <person name="Yandava C."/>
            <person name="Wortman J."/>
            <person name="Nusbaum C."/>
            <person name="Birren B."/>
        </authorList>
    </citation>
    <scope>NUCLEOTIDE SEQUENCE</scope>
    <source>
        <strain evidence="2">ATCC 64411</strain>
    </source>
</reference>
<evidence type="ECO:0000256" key="1">
    <source>
        <dbReference type="SAM" id="MobiDB-lite"/>
    </source>
</evidence>
<accession>A0A0C4DZS0</accession>
<protein>
    <submittedName>
        <fullName evidence="2 3">Uncharacterized protein</fullName>
    </submittedName>
</protein>
<evidence type="ECO:0000313" key="4">
    <source>
        <dbReference type="Proteomes" id="UP000011715"/>
    </source>
</evidence>
<dbReference type="EMBL" id="GL876969">
    <property type="protein sequence ID" value="KLU86564.1"/>
    <property type="molecule type" value="Genomic_DNA"/>
</dbReference>
<dbReference type="EMBL" id="ADBL01001329">
    <property type="status" value="NOT_ANNOTATED_CDS"/>
    <property type="molecule type" value="Genomic_DNA"/>
</dbReference>
<dbReference type="Proteomes" id="UP000011715">
    <property type="component" value="Unassembled WGS sequence"/>
</dbReference>
<name>A0A0C4DZS0_MAGP6</name>
<organism evidence="3 4">
    <name type="scientific">Magnaporthiopsis poae (strain ATCC 64411 / 73-15)</name>
    <name type="common">Kentucky bluegrass fungus</name>
    <name type="synonym">Magnaporthe poae</name>
    <dbReference type="NCBI Taxonomy" id="644358"/>
    <lineage>
        <taxon>Eukaryota</taxon>
        <taxon>Fungi</taxon>
        <taxon>Dikarya</taxon>
        <taxon>Ascomycota</taxon>
        <taxon>Pezizomycotina</taxon>
        <taxon>Sordariomycetes</taxon>
        <taxon>Sordariomycetidae</taxon>
        <taxon>Magnaporthales</taxon>
        <taxon>Magnaporthaceae</taxon>
        <taxon>Magnaporthiopsis</taxon>
    </lineage>
</organism>
<dbReference type="AlphaFoldDB" id="A0A0C4DZS0"/>
<keyword evidence="4" id="KW-1185">Reference proteome</keyword>
<feature type="compositionally biased region" description="Low complexity" evidence="1">
    <location>
        <begin position="66"/>
        <end position="78"/>
    </location>
</feature>
<evidence type="ECO:0000313" key="3">
    <source>
        <dbReference type="EnsemblFungi" id="MAPG_05576T0"/>
    </source>
</evidence>
<feature type="region of interest" description="Disordered" evidence="1">
    <location>
        <begin position="42"/>
        <end position="78"/>
    </location>
</feature>
<gene>
    <name evidence="2" type="ORF">MAPG_05576</name>
</gene>
<reference evidence="2" key="2">
    <citation type="submission" date="2010-05" db="EMBL/GenBank/DDBJ databases">
        <title>The Genome Sequence of Magnaporthe poae strain ATCC 64411.</title>
        <authorList>
            <consortium name="The Broad Institute Genome Sequencing Platform"/>
            <consortium name="Broad Institute Genome Sequencing Center for Infectious Disease"/>
            <person name="Ma L.-J."/>
            <person name="Dead R."/>
            <person name="Young S."/>
            <person name="Zeng Q."/>
            <person name="Koehrsen M."/>
            <person name="Alvarado L."/>
            <person name="Berlin A."/>
            <person name="Chapman S.B."/>
            <person name="Chen Z."/>
            <person name="Freedman E."/>
            <person name="Gellesch M."/>
            <person name="Goldberg J."/>
            <person name="Griggs A."/>
            <person name="Gujja S."/>
            <person name="Heilman E.R."/>
            <person name="Heiman D."/>
            <person name="Hepburn T."/>
            <person name="Howarth C."/>
            <person name="Jen D."/>
            <person name="Larson L."/>
            <person name="Mehta T."/>
            <person name="Neiman D."/>
            <person name="Pearson M."/>
            <person name="Roberts A."/>
            <person name="Saif S."/>
            <person name="Shea T."/>
            <person name="Shenoy N."/>
            <person name="Sisk P."/>
            <person name="Stolte C."/>
            <person name="Sykes S."/>
            <person name="Walk T."/>
            <person name="White J."/>
            <person name="Yandava C."/>
            <person name="Haas B."/>
            <person name="Nusbaum C."/>
            <person name="Birren B."/>
        </authorList>
    </citation>
    <scope>NUCLEOTIDE SEQUENCE</scope>
    <source>
        <strain evidence="2">ATCC 64411</strain>
    </source>
</reference>
<evidence type="ECO:0000313" key="2">
    <source>
        <dbReference type="EMBL" id="KLU86564.1"/>
    </source>
</evidence>
<reference evidence="3" key="5">
    <citation type="submission" date="2015-06" db="UniProtKB">
        <authorList>
            <consortium name="EnsemblFungi"/>
        </authorList>
    </citation>
    <scope>IDENTIFICATION</scope>
    <source>
        <strain evidence="3">ATCC 64411</strain>
    </source>
</reference>
<proteinExistence type="predicted"/>
<dbReference type="VEuPathDB" id="FungiDB:MAPG_05576"/>